<gene>
    <name evidence="1" type="ORF">KM842_04985</name>
</gene>
<evidence type="ECO:0000313" key="1">
    <source>
        <dbReference type="EMBL" id="QWS34510.1"/>
    </source>
</evidence>
<sequence length="259" mass="26356">MSTPGRHADAGDAGRRTAPSVGRNDPSAGWDDDLDTAFGPDTASTPTRTRPERVRTATVVTLGVVGVAVVIVVVLGVILSGVQRGIGGVFPDPEADRERFVATASALPGVTAVERARTEQTSLAGYDVSALLQVEPDLDDAGRRTLVDAVSAAAAESSGSGVRIWATVDFGTVQVGVSDSRETSRQRLDLADRLAAIGGVSAVRCVFITGPSGRSDEAADQSVSVTTPAAGDALAAIAAAAEQTGEDVFAGVQVRTLSS</sequence>
<name>A0ACD1E6J1_9MICO</name>
<proteinExistence type="predicted"/>
<keyword evidence="2" id="KW-1185">Reference proteome</keyword>
<dbReference type="Proteomes" id="UP000681794">
    <property type="component" value="Chromosome"/>
</dbReference>
<protein>
    <submittedName>
        <fullName evidence="1">Uncharacterized protein</fullName>
    </submittedName>
</protein>
<reference evidence="1" key="1">
    <citation type="submission" date="2021-06" db="EMBL/GenBank/DDBJ databases">
        <authorList>
            <person name="Ellington A.J."/>
            <person name="Bryan N.C."/>
            <person name="Christner B.C."/>
            <person name="Reisch C.R."/>
        </authorList>
    </citation>
    <scope>NUCLEOTIDE SEQUENCE</scope>
    <source>
        <strain evidence="1">L6-1</strain>
    </source>
</reference>
<evidence type="ECO:0000313" key="2">
    <source>
        <dbReference type="Proteomes" id="UP000681794"/>
    </source>
</evidence>
<dbReference type="EMBL" id="CP076544">
    <property type="protein sequence ID" value="QWS34510.1"/>
    <property type="molecule type" value="Genomic_DNA"/>
</dbReference>
<accession>A0ACD1E6J1</accession>
<organism evidence="1 2">
    <name type="scientific">Curtobacterium aetherium</name>
    <dbReference type="NCBI Taxonomy" id="2841594"/>
    <lineage>
        <taxon>Bacteria</taxon>
        <taxon>Bacillati</taxon>
        <taxon>Actinomycetota</taxon>
        <taxon>Actinomycetes</taxon>
        <taxon>Micrococcales</taxon>
        <taxon>Microbacteriaceae</taxon>
        <taxon>Curtobacterium</taxon>
    </lineage>
</organism>